<dbReference type="PANTHER" id="PTHR33608">
    <property type="entry name" value="BLL2464 PROTEIN"/>
    <property type="match status" value="1"/>
</dbReference>
<accession>A0A5C5VY22</accession>
<dbReference type="InterPro" id="IPR002881">
    <property type="entry name" value="DUF58"/>
</dbReference>
<dbReference type="AlphaFoldDB" id="A0A5C5VY22"/>
<protein>
    <recommendedName>
        <fullName evidence="1">DUF58 domain-containing protein</fullName>
    </recommendedName>
</protein>
<dbReference type="RefSeq" id="WP_146511823.1">
    <property type="nucleotide sequence ID" value="NZ_SIHI01000032.1"/>
</dbReference>
<dbReference type="PANTHER" id="PTHR33608:SF12">
    <property type="entry name" value="DUF58 DOMAIN-CONTAINING PROTEIN"/>
    <property type="match status" value="1"/>
</dbReference>
<sequence length="307" mass="34810">MSEAKRTSSVHVTLEQLVRLQHEAKGFSLLPRQPVKSLLNGRHGSRLRGRGLSFEELREYRPGDDIRSMDWKATARLRKPHVRVFTEDRERPVLMLVDQRSNMFFGSARATKATTAAELAALCAWRTLDVGDRVGAILFNDHDFVEIPPRRSRKSVLRICHEMVSMNQQLDASQQSSHANGLNLALRRAVNVATHDFLIVIMTDYDGDDDTTRQLVMKLARHNDVLAALIYDPLGIRLPVSGLMDATDGETWLNVPTGAKFQERYQQLFQERCDQLRQRLGALRIPILPICTHDPVSKQVLSALGQR</sequence>
<evidence type="ECO:0000259" key="1">
    <source>
        <dbReference type="Pfam" id="PF01882"/>
    </source>
</evidence>
<name>A0A5C5VY22_9PLAN</name>
<dbReference type="Pfam" id="PF01882">
    <property type="entry name" value="DUF58"/>
    <property type="match status" value="1"/>
</dbReference>
<dbReference type="SUPFAM" id="SSF53300">
    <property type="entry name" value="vWA-like"/>
    <property type="match status" value="1"/>
</dbReference>
<dbReference type="InterPro" id="IPR036465">
    <property type="entry name" value="vWFA_dom_sf"/>
</dbReference>
<keyword evidence="3" id="KW-1185">Reference proteome</keyword>
<feature type="domain" description="DUF58" evidence="1">
    <location>
        <begin position="56"/>
        <end position="267"/>
    </location>
</feature>
<proteinExistence type="predicted"/>
<dbReference type="OrthoDB" id="9780819at2"/>
<gene>
    <name evidence="2" type="ORF">KOR42_44670</name>
</gene>
<dbReference type="Proteomes" id="UP000317243">
    <property type="component" value="Unassembled WGS sequence"/>
</dbReference>
<evidence type="ECO:0000313" key="2">
    <source>
        <dbReference type="EMBL" id="TWT43526.1"/>
    </source>
</evidence>
<evidence type="ECO:0000313" key="3">
    <source>
        <dbReference type="Proteomes" id="UP000317243"/>
    </source>
</evidence>
<reference evidence="2 3" key="1">
    <citation type="submission" date="2019-02" db="EMBL/GenBank/DDBJ databases">
        <title>Deep-cultivation of Planctomycetes and their phenomic and genomic characterization uncovers novel biology.</title>
        <authorList>
            <person name="Wiegand S."/>
            <person name="Jogler M."/>
            <person name="Boedeker C."/>
            <person name="Pinto D."/>
            <person name="Vollmers J."/>
            <person name="Rivas-Marin E."/>
            <person name="Kohn T."/>
            <person name="Peeters S.H."/>
            <person name="Heuer A."/>
            <person name="Rast P."/>
            <person name="Oberbeckmann S."/>
            <person name="Bunk B."/>
            <person name="Jeske O."/>
            <person name="Meyerdierks A."/>
            <person name="Storesund J.E."/>
            <person name="Kallscheuer N."/>
            <person name="Luecker S."/>
            <person name="Lage O.M."/>
            <person name="Pohl T."/>
            <person name="Merkel B.J."/>
            <person name="Hornburger P."/>
            <person name="Mueller R.-W."/>
            <person name="Bruemmer F."/>
            <person name="Labrenz M."/>
            <person name="Spormann A.M."/>
            <person name="Op Den Camp H."/>
            <person name="Overmann J."/>
            <person name="Amann R."/>
            <person name="Jetten M.S.M."/>
            <person name="Mascher T."/>
            <person name="Medema M.H."/>
            <person name="Devos D.P."/>
            <person name="Kaster A.-K."/>
            <person name="Ovreas L."/>
            <person name="Rohde M."/>
            <person name="Galperin M.Y."/>
            <person name="Jogler C."/>
        </authorList>
    </citation>
    <scope>NUCLEOTIDE SEQUENCE [LARGE SCALE GENOMIC DNA]</scope>
    <source>
        <strain evidence="2 3">KOR42</strain>
    </source>
</reference>
<comment type="caution">
    <text evidence="2">The sequence shown here is derived from an EMBL/GenBank/DDBJ whole genome shotgun (WGS) entry which is preliminary data.</text>
</comment>
<dbReference type="Gene3D" id="3.40.50.410">
    <property type="entry name" value="von Willebrand factor, type A domain"/>
    <property type="match status" value="1"/>
</dbReference>
<dbReference type="EMBL" id="SIHI01000032">
    <property type="protein sequence ID" value="TWT43526.1"/>
    <property type="molecule type" value="Genomic_DNA"/>
</dbReference>
<organism evidence="2 3">
    <name type="scientific">Thalassoglobus neptunius</name>
    <dbReference type="NCBI Taxonomy" id="1938619"/>
    <lineage>
        <taxon>Bacteria</taxon>
        <taxon>Pseudomonadati</taxon>
        <taxon>Planctomycetota</taxon>
        <taxon>Planctomycetia</taxon>
        <taxon>Planctomycetales</taxon>
        <taxon>Planctomycetaceae</taxon>
        <taxon>Thalassoglobus</taxon>
    </lineage>
</organism>